<dbReference type="Gene3D" id="2.60.40.4380">
    <property type="entry name" value="Translational regulator CsrA"/>
    <property type="match status" value="1"/>
</dbReference>
<evidence type="ECO:0000256" key="5">
    <source>
        <dbReference type="HAMAP-Rule" id="MF_00167"/>
    </source>
</evidence>
<name>A0A519BMW4_9DELT</name>
<accession>A0A519BMW4</accession>
<comment type="subcellular location">
    <subcellularLocation>
        <location evidence="5">Cytoplasm</location>
    </subcellularLocation>
</comment>
<evidence type="ECO:0000256" key="2">
    <source>
        <dbReference type="ARBA" id="ARBA00022491"/>
    </source>
</evidence>
<dbReference type="SUPFAM" id="SSF117130">
    <property type="entry name" value="CsrA-like"/>
    <property type="match status" value="1"/>
</dbReference>
<keyword evidence="5" id="KW-1005">Bacterial flagellum biogenesis</keyword>
<proteinExistence type="inferred from homology"/>
<comment type="similarity">
    <text evidence="5">Belongs to the CsrA/RsmA family.</text>
</comment>
<sequence length="84" mass="9522">MLILNRKEGESIRIGDEIEIEVISVSGSNVKIGIKAPREVSIFRKELYDSIISENISASKINLEKMSELKSALQYLEKDLNKKK</sequence>
<reference evidence="6 7" key="1">
    <citation type="journal article" date="2019" name="ISME J.">
        <title>Insights into ecological role of a new deltaproteobacterial order Candidatus Acidulodesulfobacterales by metagenomics and metatranscriptomics.</title>
        <authorList>
            <person name="Tan S."/>
            <person name="Liu J."/>
            <person name="Fang Y."/>
            <person name="Hedlund B.P."/>
            <person name="Lian Z.H."/>
            <person name="Huang L.Y."/>
            <person name="Li J.T."/>
            <person name="Huang L.N."/>
            <person name="Li W.J."/>
            <person name="Jiang H.C."/>
            <person name="Dong H.L."/>
            <person name="Shu W.S."/>
        </authorList>
    </citation>
    <scope>NUCLEOTIDE SEQUENCE [LARGE SCALE GENOMIC DNA]</scope>
    <source>
        <strain evidence="6">AP1</strain>
    </source>
</reference>
<dbReference type="NCBIfam" id="NF002469">
    <property type="entry name" value="PRK01712.1"/>
    <property type="match status" value="1"/>
</dbReference>
<dbReference type="AlphaFoldDB" id="A0A519BMW4"/>
<comment type="subunit">
    <text evidence="5">Homodimer; the beta-strands of each monomer intercalate to form a hydrophobic core, while the alpha-helices form wings that extend away from the core.</text>
</comment>
<evidence type="ECO:0000313" key="7">
    <source>
        <dbReference type="Proteomes" id="UP000319296"/>
    </source>
</evidence>
<comment type="function">
    <text evidence="5">A translational regulator that binds mRNA to regulate translation initiation and/or mRNA stability. Usually binds in the 5'-UTR at or near the Shine-Dalgarno sequence preventing ribosome-binding, thus repressing translation. Its main target seems to be the major flagellin gene, while its function is anatagonized by FliW.</text>
</comment>
<dbReference type="InterPro" id="IPR036107">
    <property type="entry name" value="CsrA_sf"/>
</dbReference>
<gene>
    <name evidence="5 6" type="primary">csrA</name>
    <name evidence="6" type="ORF">EVG15_05315</name>
</gene>
<evidence type="ECO:0000256" key="4">
    <source>
        <dbReference type="ARBA" id="ARBA00022884"/>
    </source>
</evidence>
<dbReference type="EMBL" id="SGBB01000007">
    <property type="protein sequence ID" value="RZD18616.1"/>
    <property type="molecule type" value="Genomic_DNA"/>
</dbReference>
<keyword evidence="3 5" id="KW-0810">Translation regulation</keyword>
<dbReference type="Proteomes" id="UP000319296">
    <property type="component" value="Unassembled WGS sequence"/>
</dbReference>
<dbReference type="HAMAP" id="MF_00167">
    <property type="entry name" value="CsrA"/>
    <property type="match status" value="1"/>
</dbReference>
<dbReference type="GO" id="GO:0045947">
    <property type="term" value="P:negative regulation of translational initiation"/>
    <property type="evidence" value="ECO:0007669"/>
    <property type="project" value="UniProtKB-UniRule"/>
</dbReference>
<dbReference type="GO" id="GO:0006109">
    <property type="term" value="P:regulation of carbohydrate metabolic process"/>
    <property type="evidence" value="ECO:0007669"/>
    <property type="project" value="InterPro"/>
</dbReference>
<organism evidence="6 7">
    <name type="scientific">Candidatus Acididesulfobacter diazotrophicus</name>
    <dbReference type="NCBI Taxonomy" id="2597226"/>
    <lineage>
        <taxon>Bacteria</taxon>
        <taxon>Deltaproteobacteria</taxon>
        <taxon>Candidatus Acidulodesulfobacterales</taxon>
        <taxon>Candidatus Acididesulfobacter</taxon>
    </lineage>
</organism>
<dbReference type="GO" id="GO:0006402">
    <property type="term" value="P:mRNA catabolic process"/>
    <property type="evidence" value="ECO:0007669"/>
    <property type="project" value="InterPro"/>
</dbReference>
<dbReference type="PANTHER" id="PTHR34984:SF1">
    <property type="entry name" value="CARBON STORAGE REGULATOR"/>
    <property type="match status" value="1"/>
</dbReference>
<keyword evidence="4 5" id="KW-0694">RNA-binding</keyword>
<keyword evidence="2 5" id="KW-0678">Repressor</keyword>
<evidence type="ECO:0000313" key="6">
    <source>
        <dbReference type="EMBL" id="RZD18616.1"/>
    </source>
</evidence>
<comment type="caution">
    <text evidence="6">The sequence shown here is derived from an EMBL/GenBank/DDBJ whole genome shotgun (WGS) entry which is preliminary data.</text>
</comment>
<evidence type="ECO:0000256" key="1">
    <source>
        <dbReference type="ARBA" id="ARBA00022490"/>
    </source>
</evidence>
<dbReference type="Pfam" id="PF02599">
    <property type="entry name" value="CsrA"/>
    <property type="match status" value="1"/>
</dbReference>
<dbReference type="GO" id="GO:1902208">
    <property type="term" value="P:regulation of bacterial-type flagellum assembly"/>
    <property type="evidence" value="ECO:0007669"/>
    <property type="project" value="UniProtKB-UniRule"/>
</dbReference>
<dbReference type="InterPro" id="IPR003751">
    <property type="entry name" value="CsrA"/>
</dbReference>
<dbReference type="GO" id="GO:0005829">
    <property type="term" value="C:cytosol"/>
    <property type="evidence" value="ECO:0007669"/>
    <property type="project" value="TreeGrafter"/>
</dbReference>
<protein>
    <recommendedName>
        <fullName evidence="5">Translational regulator CsrA</fullName>
    </recommendedName>
</protein>
<dbReference type="GO" id="GO:0044781">
    <property type="term" value="P:bacterial-type flagellum organization"/>
    <property type="evidence" value="ECO:0007669"/>
    <property type="project" value="UniProtKB-KW"/>
</dbReference>
<dbReference type="NCBIfam" id="TIGR00202">
    <property type="entry name" value="csrA"/>
    <property type="match status" value="1"/>
</dbReference>
<dbReference type="FunFam" id="2.60.40.4380:FF:000002">
    <property type="entry name" value="Translational regulator CsrA"/>
    <property type="match status" value="1"/>
</dbReference>
<dbReference type="PANTHER" id="PTHR34984">
    <property type="entry name" value="CARBON STORAGE REGULATOR"/>
    <property type="match status" value="1"/>
</dbReference>
<keyword evidence="1 5" id="KW-0963">Cytoplasm</keyword>
<evidence type="ECO:0000256" key="3">
    <source>
        <dbReference type="ARBA" id="ARBA00022845"/>
    </source>
</evidence>
<dbReference type="GO" id="GO:0048027">
    <property type="term" value="F:mRNA 5'-UTR binding"/>
    <property type="evidence" value="ECO:0007669"/>
    <property type="project" value="UniProtKB-UniRule"/>
</dbReference>